<keyword evidence="1" id="KW-0812">Transmembrane</keyword>
<proteinExistence type="predicted"/>
<evidence type="ECO:0000313" key="3">
    <source>
        <dbReference type="Proteomes" id="UP001309876"/>
    </source>
</evidence>
<keyword evidence="1" id="KW-1133">Transmembrane helix</keyword>
<feature type="transmembrane region" description="Helical" evidence="1">
    <location>
        <begin position="196"/>
        <end position="214"/>
    </location>
</feature>
<feature type="transmembrane region" description="Helical" evidence="1">
    <location>
        <begin position="70"/>
        <end position="90"/>
    </location>
</feature>
<keyword evidence="3" id="KW-1185">Reference proteome</keyword>
<feature type="transmembrane region" description="Helical" evidence="1">
    <location>
        <begin position="102"/>
        <end position="128"/>
    </location>
</feature>
<keyword evidence="1" id="KW-0472">Membrane</keyword>
<dbReference type="Proteomes" id="UP001309876">
    <property type="component" value="Unassembled WGS sequence"/>
</dbReference>
<accession>A0AAN7SY96</accession>
<protein>
    <submittedName>
        <fullName evidence="2">Uncharacterized protein</fullName>
    </submittedName>
</protein>
<dbReference type="EMBL" id="JAVRRJ010000005">
    <property type="protein sequence ID" value="KAK5084236.1"/>
    <property type="molecule type" value="Genomic_DNA"/>
</dbReference>
<reference evidence="2 3" key="1">
    <citation type="submission" date="2023-08" db="EMBL/GenBank/DDBJ databases">
        <title>Black Yeasts Isolated from many extreme environments.</title>
        <authorList>
            <person name="Coleine C."/>
            <person name="Stajich J.E."/>
            <person name="Selbmann L."/>
        </authorList>
    </citation>
    <scope>NUCLEOTIDE SEQUENCE [LARGE SCALE GENOMIC DNA]</scope>
    <source>
        <strain evidence="2 3">CCFEE 5910</strain>
    </source>
</reference>
<feature type="transmembrane region" description="Helical" evidence="1">
    <location>
        <begin position="7"/>
        <end position="33"/>
    </location>
</feature>
<gene>
    <name evidence="2" type="ORF">LTR05_005312</name>
</gene>
<organism evidence="2 3">
    <name type="scientific">Lithohypha guttulata</name>
    <dbReference type="NCBI Taxonomy" id="1690604"/>
    <lineage>
        <taxon>Eukaryota</taxon>
        <taxon>Fungi</taxon>
        <taxon>Dikarya</taxon>
        <taxon>Ascomycota</taxon>
        <taxon>Pezizomycotina</taxon>
        <taxon>Eurotiomycetes</taxon>
        <taxon>Chaetothyriomycetidae</taxon>
        <taxon>Chaetothyriales</taxon>
        <taxon>Trichomeriaceae</taxon>
        <taxon>Lithohypha</taxon>
    </lineage>
</organism>
<name>A0AAN7SY96_9EURO</name>
<sequence length="238" mass="26751">MTSSSLPLYIAIGLLMVDSTIELSLISSMIAWLHRRAGGSWEVAYNNSSFSLHGKPLHELVDQGHLSNGAAGTAFVLVGTTGTLVLLMRNRSNFWRKGFTKTLYMFWLIATVLSAILTLCALIFTFLVTNTNSGLSINLRYASILKNQPYPNQVPYDLGQWTPEDWFHAVLRLDLVHQSERDVISTWIAVMRGSRYNLIPMFVIGVAVVVLALWDANNRRRKTTDYRGTMQVKEIQAV</sequence>
<evidence type="ECO:0000313" key="2">
    <source>
        <dbReference type="EMBL" id="KAK5084236.1"/>
    </source>
</evidence>
<evidence type="ECO:0000256" key="1">
    <source>
        <dbReference type="SAM" id="Phobius"/>
    </source>
</evidence>
<comment type="caution">
    <text evidence="2">The sequence shown here is derived from an EMBL/GenBank/DDBJ whole genome shotgun (WGS) entry which is preliminary data.</text>
</comment>
<dbReference type="AlphaFoldDB" id="A0AAN7SY96"/>